<accession>A0A915DLX4</accession>
<organism evidence="2 3">
    <name type="scientific">Ditylenchus dipsaci</name>
    <dbReference type="NCBI Taxonomy" id="166011"/>
    <lineage>
        <taxon>Eukaryota</taxon>
        <taxon>Metazoa</taxon>
        <taxon>Ecdysozoa</taxon>
        <taxon>Nematoda</taxon>
        <taxon>Chromadorea</taxon>
        <taxon>Rhabditida</taxon>
        <taxon>Tylenchina</taxon>
        <taxon>Tylenchomorpha</taxon>
        <taxon>Sphaerularioidea</taxon>
        <taxon>Anguinidae</taxon>
        <taxon>Anguininae</taxon>
        <taxon>Ditylenchus</taxon>
    </lineage>
</organism>
<keyword evidence="2" id="KW-1185">Reference proteome</keyword>
<dbReference type="GO" id="GO:0003676">
    <property type="term" value="F:nucleic acid binding"/>
    <property type="evidence" value="ECO:0007669"/>
    <property type="project" value="InterPro"/>
</dbReference>
<name>A0A915DLX4_9BILA</name>
<dbReference type="Proteomes" id="UP000887574">
    <property type="component" value="Unplaced"/>
</dbReference>
<proteinExistence type="predicted"/>
<dbReference type="InterPro" id="IPR036397">
    <property type="entry name" value="RNaseH_sf"/>
</dbReference>
<sequence>MNQSSIGSDSKSYARRRPGEEFNPKCTKPTVKGGGGSIIVWGAMSINWAGPIHRIEEIMNQHVYVDDVLHDVLLPYAEDKLSQDWIFQANNDLKHTAKKAKKFISDHGWRTMDWPAQSPDLRQLRCSGLTLTRKSSERSRRTLLSWRRSSKKPGGRFL</sequence>
<protein>
    <submittedName>
        <fullName evidence="3">Transposase</fullName>
    </submittedName>
</protein>
<dbReference type="WBParaSite" id="jg20763">
    <property type="protein sequence ID" value="jg20763"/>
    <property type="gene ID" value="jg20763"/>
</dbReference>
<dbReference type="Gene3D" id="3.30.420.10">
    <property type="entry name" value="Ribonuclease H-like superfamily/Ribonuclease H"/>
    <property type="match status" value="1"/>
</dbReference>
<evidence type="ECO:0000313" key="2">
    <source>
        <dbReference type="Proteomes" id="UP000887574"/>
    </source>
</evidence>
<dbReference type="AlphaFoldDB" id="A0A915DLX4"/>
<evidence type="ECO:0000313" key="3">
    <source>
        <dbReference type="WBParaSite" id="jg20763"/>
    </source>
</evidence>
<feature type="compositionally biased region" description="Polar residues" evidence="1">
    <location>
        <begin position="1"/>
        <end position="11"/>
    </location>
</feature>
<feature type="region of interest" description="Disordered" evidence="1">
    <location>
        <begin position="1"/>
        <end position="29"/>
    </location>
</feature>
<evidence type="ECO:0000256" key="1">
    <source>
        <dbReference type="SAM" id="MobiDB-lite"/>
    </source>
</evidence>
<reference evidence="3" key="1">
    <citation type="submission" date="2022-11" db="UniProtKB">
        <authorList>
            <consortium name="WormBaseParasite"/>
        </authorList>
    </citation>
    <scope>IDENTIFICATION</scope>
</reference>